<evidence type="ECO:0000313" key="12">
    <source>
        <dbReference type="EMBL" id="KAH7427981.1"/>
    </source>
</evidence>
<dbReference type="PANTHER" id="PTHR10681:SF128">
    <property type="entry name" value="THIOREDOXIN-DEPENDENT PEROXIDE REDUCTASE, MITOCHONDRIAL"/>
    <property type="match status" value="1"/>
</dbReference>
<keyword evidence="6 9" id="KW-0676">Redox-active center</keyword>
<dbReference type="EMBL" id="CM035415">
    <property type="protein sequence ID" value="KAH7427981.1"/>
    <property type="molecule type" value="Genomic_DNA"/>
</dbReference>
<organism evidence="12 13">
    <name type="scientific">Ceratopteris richardii</name>
    <name type="common">Triangle waterfern</name>
    <dbReference type="NCBI Taxonomy" id="49495"/>
    <lineage>
        <taxon>Eukaryota</taxon>
        <taxon>Viridiplantae</taxon>
        <taxon>Streptophyta</taxon>
        <taxon>Embryophyta</taxon>
        <taxon>Tracheophyta</taxon>
        <taxon>Polypodiopsida</taxon>
        <taxon>Polypodiidae</taxon>
        <taxon>Polypodiales</taxon>
        <taxon>Pteridineae</taxon>
        <taxon>Pteridaceae</taxon>
        <taxon>Parkerioideae</taxon>
        <taxon>Ceratopteris</taxon>
    </lineage>
</organism>
<evidence type="ECO:0000256" key="2">
    <source>
        <dbReference type="ARBA" id="ARBA00009796"/>
    </source>
</evidence>
<evidence type="ECO:0000259" key="11">
    <source>
        <dbReference type="PROSITE" id="PS51352"/>
    </source>
</evidence>
<comment type="subcellular location">
    <subcellularLocation>
        <location evidence="1">Cytoplasm</location>
    </subcellularLocation>
</comment>
<dbReference type="Gene3D" id="3.40.30.10">
    <property type="entry name" value="Glutaredoxin"/>
    <property type="match status" value="1"/>
</dbReference>
<dbReference type="PIRSF" id="PIRSF000239">
    <property type="entry name" value="AHPC"/>
    <property type="match status" value="1"/>
</dbReference>
<name>A0A8T2TWA3_CERRI</name>
<keyword evidence="3" id="KW-0963">Cytoplasm</keyword>
<evidence type="ECO:0000313" key="13">
    <source>
        <dbReference type="Proteomes" id="UP000825935"/>
    </source>
</evidence>
<comment type="similarity">
    <text evidence="2">Belongs to the peroxiredoxin family. AhpC/Prx1 subfamily.</text>
</comment>
<accession>A0A8T2TWA3</accession>
<reference evidence="12" key="1">
    <citation type="submission" date="2021-08" db="EMBL/GenBank/DDBJ databases">
        <title>WGS assembly of Ceratopteris richardii.</title>
        <authorList>
            <person name="Marchant D.B."/>
            <person name="Chen G."/>
            <person name="Jenkins J."/>
            <person name="Shu S."/>
            <person name="Leebens-Mack J."/>
            <person name="Grimwood J."/>
            <person name="Schmutz J."/>
            <person name="Soltis P."/>
            <person name="Soltis D."/>
            <person name="Chen Z.-H."/>
        </authorList>
    </citation>
    <scope>NUCLEOTIDE SEQUENCE</scope>
    <source>
        <strain evidence="12">Whitten #5841</strain>
        <tissue evidence="12">Leaf</tissue>
    </source>
</reference>
<evidence type="ECO:0000256" key="8">
    <source>
        <dbReference type="ARBA" id="ARBA00049091"/>
    </source>
</evidence>
<dbReference type="AlphaFoldDB" id="A0A8T2TWA3"/>
<dbReference type="Pfam" id="PF10417">
    <property type="entry name" value="1-cysPrx_C"/>
    <property type="match status" value="1"/>
</dbReference>
<dbReference type="GO" id="GO:0045454">
    <property type="term" value="P:cell redox homeostasis"/>
    <property type="evidence" value="ECO:0007669"/>
    <property type="project" value="TreeGrafter"/>
</dbReference>
<keyword evidence="5" id="KW-1015">Disulfide bond</keyword>
<gene>
    <name evidence="12" type="ORF">KP509_10G069900</name>
</gene>
<dbReference type="OMA" id="HYAFGDV"/>
<dbReference type="EC" id="1.11.1.24" evidence="9"/>
<dbReference type="FunFam" id="3.40.30.10:FF:000002">
    <property type="entry name" value="Alkyl hydroperoxide reductase C"/>
    <property type="match status" value="1"/>
</dbReference>
<dbReference type="InterPro" id="IPR000866">
    <property type="entry name" value="AhpC/TSA"/>
</dbReference>
<dbReference type="InterPro" id="IPR024706">
    <property type="entry name" value="Peroxiredoxin_AhpC-typ"/>
</dbReference>
<evidence type="ECO:0000256" key="5">
    <source>
        <dbReference type="ARBA" id="ARBA00023157"/>
    </source>
</evidence>
<evidence type="ECO:0000256" key="1">
    <source>
        <dbReference type="ARBA" id="ARBA00004496"/>
    </source>
</evidence>
<keyword evidence="4 9" id="KW-0560">Oxidoreductase</keyword>
<evidence type="ECO:0000256" key="6">
    <source>
        <dbReference type="ARBA" id="ARBA00023284"/>
    </source>
</evidence>
<evidence type="ECO:0000256" key="9">
    <source>
        <dbReference type="PIRNR" id="PIRNR000239"/>
    </source>
</evidence>
<evidence type="ECO:0000256" key="7">
    <source>
        <dbReference type="ARBA" id="ARBA00045169"/>
    </source>
</evidence>
<feature type="domain" description="Thioredoxin" evidence="11">
    <location>
        <begin position="26"/>
        <end position="189"/>
    </location>
</feature>
<dbReference type="GO" id="GO:0033554">
    <property type="term" value="P:cellular response to stress"/>
    <property type="evidence" value="ECO:0007669"/>
    <property type="project" value="TreeGrafter"/>
</dbReference>
<comment type="caution">
    <text evidence="12">The sequence shown here is derived from an EMBL/GenBank/DDBJ whole genome shotgun (WGS) entry which is preliminary data.</text>
</comment>
<dbReference type="Pfam" id="PF00578">
    <property type="entry name" value="AhpC-TSA"/>
    <property type="match status" value="1"/>
</dbReference>
<comment type="catalytic activity">
    <reaction evidence="8 9">
        <text>a hydroperoxide + [thioredoxin]-dithiol = an alcohol + [thioredoxin]-disulfide + H2O</text>
        <dbReference type="Rhea" id="RHEA:62620"/>
        <dbReference type="Rhea" id="RHEA-COMP:10698"/>
        <dbReference type="Rhea" id="RHEA-COMP:10700"/>
        <dbReference type="ChEBI" id="CHEBI:15377"/>
        <dbReference type="ChEBI" id="CHEBI:29950"/>
        <dbReference type="ChEBI" id="CHEBI:30879"/>
        <dbReference type="ChEBI" id="CHEBI:35924"/>
        <dbReference type="ChEBI" id="CHEBI:50058"/>
        <dbReference type="EC" id="1.11.1.24"/>
    </reaction>
</comment>
<dbReference type="GO" id="GO:0042744">
    <property type="term" value="P:hydrogen peroxide catabolic process"/>
    <property type="evidence" value="ECO:0007669"/>
    <property type="project" value="TreeGrafter"/>
</dbReference>
<keyword evidence="9" id="KW-0049">Antioxidant</keyword>
<dbReference type="GO" id="GO:0005737">
    <property type="term" value="C:cytoplasm"/>
    <property type="evidence" value="ECO:0007669"/>
    <property type="project" value="UniProtKB-SubCell"/>
</dbReference>
<evidence type="ECO:0000256" key="4">
    <source>
        <dbReference type="ARBA" id="ARBA00023002"/>
    </source>
</evidence>
<evidence type="ECO:0000256" key="3">
    <source>
        <dbReference type="ARBA" id="ARBA00022490"/>
    </source>
</evidence>
<keyword evidence="13" id="KW-1185">Reference proteome</keyword>
<protein>
    <recommendedName>
        <fullName evidence="9">Peroxiredoxin</fullName>
        <ecNumber evidence="9">1.11.1.24</ecNumber>
    </recommendedName>
</protein>
<dbReference type="PROSITE" id="PS51352">
    <property type="entry name" value="THIOREDOXIN_2"/>
    <property type="match status" value="1"/>
</dbReference>
<keyword evidence="9" id="KW-0575">Peroxidase</keyword>
<dbReference type="InterPro" id="IPR019479">
    <property type="entry name" value="Peroxiredoxin_C"/>
</dbReference>
<dbReference type="GO" id="GO:0006979">
    <property type="term" value="P:response to oxidative stress"/>
    <property type="evidence" value="ECO:0007669"/>
    <property type="project" value="TreeGrafter"/>
</dbReference>
<dbReference type="CDD" id="cd03015">
    <property type="entry name" value="PRX_Typ2cys"/>
    <property type="match status" value="1"/>
</dbReference>
<dbReference type="PANTHER" id="PTHR10681">
    <property type="entry name" value="THIOREDOXIN PEROXIDASE"/>
    <property type="match status" value="1"/>
</dbReference>
<dbReference type="SUPFAM" id="SSF52833">
    <property type="entry name" value="Thioredoxin-like"/>
    <property type="match status" value="1"/>
</dbReference>
<dbReference type="InterPro" id="IPR013766">
    <property type="entry name" value="Thioredoxin_domain"/>
</dbReference>
<feature type="active site" description="Cysteine sulfenic acid (-SOH) intermediate; for peroxidase activity" evidence="10">
    <location>
        <position position="72"/>
    </location>
</feature>
<dbReference type="OrthoDB" id="185659at2759"/>
<dbReference type="InterPro" id="IPR050217">
    <property type="entry name" value="Peroxiredoxin"/>
</dbReference>
<dbReference type="GO" id="GO:0008379">
    <property type="term" value="F:thioredoxin peroxidase activity"/>
    <property type="evidence" value="ECO:0007669"/>
    <property type="project" value="TreeGrafter"/>
</dbReference>
<comment type="function">
    <text evidence="7">Thiol-specific peroxidase that catalyzes the reduction of hydrogen peroxide and organic hydroperoxides to water and alcohols, respectively. Plays a role in cell protection against oxidative stress by detoxifying peroxides. May be an antioxidant enzyme particularly in the developing shoot and photosynthesizing leaf.</text>
</comment>
<sequence length="210" mass="23924">MCRSSTRASLLSSFQTQHLRTSGYHPLVGIQAPDFEVEAVLEHKFVKVKLPNYRGKKYVVLFFYPLHFTFVCPTEITAFNDHHEKFEKLNTEVLGISTHNVFSHLAWIQIDRRRSGGLGELKYPLVVDLTKTITKSYNVLIPSEGVGLRGLFIIDKDGYNGIIQHVTINNLAIGRNVDEALRTLKAVQHVQEYRDELCPIGWKPGDKTMN</sequence>
<proteinExistence type="inferred from homology"/>
<dbReference type="InterPro" id="IPR036249">
    <property type="entry name" value="Thioredoxin-like_sf"/>
</dbReference>
<dbReference type="Proteomes" id="UP000825935">
    <property type="component" value="Chromosome 10"/>
</dbReference>
<evidence type="ECO:0000256" key="10">
    <source>
        <dbReference type="PIRSR" id="PIRSR000239-1"/>
    </source>
</evidence>